<evidence type="ECO:0000313" key="5">
    <source>
        <dbReference type="Proteomes" id="UP000309676"/>
    </source>
</evidence>
<feature type="transmembrane region" description="Helical" evidence="2">
    <location>
        <begin position="111"/>
        <end position="129"/>
    </location>
</feature>
<keyword evidence="3" id="KW-0732">Signal</keyword>
<evidence type="ECO:0000256" key="2">
    <source>
        <dbReference type="SAM" id="Phobius"/>
    </source>
</evidence>
<comment type="caution">
    <text evidence="4">The sequence shown here is derived from an EMBL/GenBank/DDBJ whole genome shotgun (WGS) entry which is preliminary data.</text>
</comment>
<protein>
    <submittedName>
        <fullName evidence="4">Uncharacterized protein</fullName>
    </submittedName>
</protein>
<feature type="chain" id="PRO_5024274619" evidence="3">
    <location>
        <begin position="29"/>
        <end position="147"/>
    </location>
</feature>
<dbReference type="RefSeq" id="WP_138191594.1">
    <property type="nucleotide sequence ID" value="NZ_VCIW01000001.1"/>
</dbReference>
<keyword evidence="5" id="KW-1185">Reference proteome</keyword>
<keyword evidence="2" id="KW-0472">Membrane</keyword>
<reference evidence="4 5" key="1">
    <citation type="submission" date="2019-05" db="EMBL/GenBank/DDBJ databases">
        <authorList>
            <person name="Narsing Rao M.P."/>
            <person name="Li W.J."/>
        </authorList>
    </citation>
    <scope>NUCLEOTIDE SEQUENCE [LARGE SCALE GENOMIC DNA]</scope>
    <source>
        <strain evidence="4 5">SYSU_K30003</strain>
    </source>
</reference>
<keyword evidence="1" id="KW-0175">Coiled coil</keyword>
<organism evidence="4 5">
    <name type="scientific">Paenibacillus antri</name>
    <dbReference type="NCBI Taxonomy" id="2582848"/>
    <lineage>
        <taxon>Bacteria</taxon>
        <taxon>Bacillati</taxon>
        <taxon>Bacillota</taxon>
        <taxon>Bacilli</taxon>
        <taxon>Bacillales</taxon>
        <taxon>Paenibacillaceae</taxon>
        <taxon>Paenibacillus</taxon>
    </lineage>
</organism>
<keyword evidence="2" id="KW-0812">Transmembrane</keyword>
<evidence type="ECO:0000256" key="1">
    <source>
        <dbReference type="SAM" id="Coils"/>
    </source>
</evidence>
<dbReference type="Proteomes" id="UP000309676">
    <property type="component" value="Unassembled WGS sequence"/>
</dbReference>
<dbReference type="OrthoDB" id="2605255at2"/>
<feature type="signal peptide" evidence="3">
    <location>
        <begin position="1"/>
        <end position="28"/>
    </location>
</feature>
<evidence type="ECO:0000256" key="3">
    <source>
        <dbReference type="SAM" id="SignalP"/>
    </source>
</evidence>
<proteinExistence type="predicted"/>
<gene>
    <name evidence="4" type="ORF">FE782_01000</name>
</gene>
<feature type="coiled-coil region" evidence="1">
    <location>
        <begin position="45"/>
        <end position="104"/>
    </location>
</feature>
<name>A0A5R9GKE7_9BACL</name>
<dbReference type="AlphaFoldDB" id="A0A5R9GKE7"/>
<dbReference type="EMBL" id="VCIW01000001">
    <property type="protein sequence ID" value="TLS53958.1"/>
    <property type="molecule type" value="Genomic_DNA"/>
</dbReference>
<keyword evidence="2" id="KW-1133">Transmembrane helix</keyword>
<accession>A0A5R9GKE7</accession>
<sequence length="147" mass="16716">MRRRVWRYAGTMLLASGLAGIAPLQAQAEGLWDRVKDVYHMPETMDRLEEKLAETIRQSEEAAEQFRETQSLLMEENEALRRTNESLEARLLAAEATIADQRAAASRWTRLLATAAALLLLYFALARLLRFFVWRREHKAAKGGGSV</sequence>
<evidence type="ECO:0000313" key="4">
    <source>
        <dbReference type="EMBL" id="TLS53958.1"/>
    </source>
</evidence>